<keyword evidence="2" id="KW-0808">Transferase</keyword>
<dbReference type="InterPro" id="IPR029044">
    <property type="entry name" value="Nucleotide-diphossugar_trans"/>
</dbReference>
<dbReference type="RefSeq" id="WP_123643656.1">
    <property type="nucleotide sequence ID" value="NZ_ML119090.1"/>
</dbReference>
<evidence type="ECO:0000313" key="3">
    <source>
        <dbReference type="Proteomes" id="UP000268016"/>
    </source>
</evidence>
<feature type="domain" description="Glycosyltransferase 2-like" evidence="1">
    <location>
        <begin position="4"/>
        <end position="131"/>
    </location>
</feature>
<dbReference type="Gene3D" id="3.90.550.10">
    <property type="entry name" value="Spore Coat Polysaccharide Biosynthesis Protein SpsA, Chain A"/>
    <property type="match status" value="1"/>
</dbReference>
<gene>
    <name evidence="2" type="ORF">EAT49_17790</name>
</gene>
<dbReference type="OrthoDB" id="5291101at2"/>
<dbReference type="InterPro" id="IPR050834">
    <property type="entry name" value="Glycosyltransf_2"/>
</dbReference>
<evidence type="ECO:0000313" key="2">
    <source>
        <dbReference type="EMBL" id="ROT98116.1"/>
    </source>
</evidence>
<name>A0A3N2QSC4_9RHOB</name>
<comment type="caution">
    <text evidence="2">The sequence shown here is derived from an EMBL/GenBank/DDBJ whole genome shotgun (WGS) entry which is preliminary data.</text>
</comment>
<dbReference type="GO" id="GO:0016740">
    <property type="term" value="F:transferase activity"/>
    <property type="evidence" value="ECO:0007669"/>
    <property type="project" value="UniProtKB-KW"/>
</dbReference>
<dbReference type="EMBL" id="RDRB01000010">
    <property type="protein sequence ID" value="ROT98116.1"/>
    <property type="molecule type" value="Genomic_DNA"/>
</dbReference>
<accession>A0A3N2QSC4</accession>
<evidence type="ECO:0000259" key="1">
    <source>
        <dbReference type="Pfam" id="PF00535"/>
    </source>
</evidence>
<keyword evidence="3" id="KW-1185">Reference proteome</keyword>
<dbReference type="Pfam" id="PF00535">
    <property type="entry name" value="Glycos_transf_2"/>
    <property type="match status" value="1"/>
</dbReference>
<organism evidence="2 3">
    <name type="scientific">Histidinibacterium lentulum</name>
    <dbReference type="NCBI Taxonomy" id="2480588"/>
    <lineage>
        <taxon>Bacteria</taxon>
        <taxon>Pseudomonadati</taxon>
        <taxon>Pseudomonadota</taxon>
        <taxon>Alphaproteobacteria</taxon>
        <taxon>Rhodobacterales</taxon>
        <taxon>Paracoccaceae</taxon>
        <taxon>Histidinibacterium</taxon>
    </lineage>
</organism>
<protein>
    <submittedName>
        <fullName evidence="2">Glycosyltransferase</fullName>
    </submittedName>
</protein>
<dbReference type="SUPFAM" id="SSF53448">
    <property type="entry name" value="Nucleotide-diphospho-sugar transferases"/>
    <property type="match status" value="1"/>
</dbReference>
<dbReference type="PANTHER" id="PTHR43685">
    <property type="entry name" value="GLYCOSYLTRANSFERASE"/>
    <property type="match status" value="1"/>
</dbReference>
<dbReference type="PANTHER" id="PTHR43685:SF2">
    <property type="entry name" value="GLYCOSYLTRANSFERASE 2-LIKE DOMAIN-CONTAINING PROTEIN"/>
    <property type="match status" value="1"/>
</dbReference>
<reference evidence="2 3" key="1">
    <citation type="submission" date="2018-10" db="EMBL/GenBank/DDBJ databases">
        <title>Histidinibacterium lentulum gen. nov., sp. nov., a marine bacterium from the culture broth of Picochlorum sp. 122.</title>
        <authorList>
            <person name="Wang G."/>
        </authorList>
    </citation>
    <scope>NUCLEOTIDE SEQUENCE [LARGE SCALE GENOMIC DNA]</scope>
    <source>
        <strain evidence="2 3">B17</strain>
    </source>
</reference>
<dbReference type="AlphaFoldDB" id="A0A3N2QSC4"/>
<dbReference type="CDD" id="cd06433">
    <property type="entry name" value="GT_2_WfgS_like"/>
    <property type="match status" value="1"/>
</dbReference>
<proteinExistence type="predicted"/>
<dbReference type="Proteomes" id="UP000268016">
    <property type="component" value="Unassembled WGS sequence"/>
</dbReference>
<sequence>MKLSVVTAVYNRRATIEAAVESVRRQTYGDIEHIVQDGGSDDGTLDLLQSLSGPDMRLETGRDGGIYDAINRGIARATGDVIGLMHSDDLFGSETVLADVAAVMTKQNVDGVYGDLVYVSATDPSRVIRMWSSGDYHPDKLRRGWMPPHPTLYLRREVFERWGMYDTDFRIAADYEAMLRWLVKGQIRLAYIPKVMVRMRVGGESNRSLGRIIRKSSEDYRAIRRHGVGGIGTLAAKNFSKIGQFMKRDPSTP</sequence>
<dbReference type="InterPro" id="IPR001173">
    <property type="entry name" value="Glyco_trans_2-like"/>
</dbReference>